<dbReference type="GeneID" id="58107677"/>
<name>A0A2S2JLU8_9LACO</name>
<dbReference type="Proteomes" id="UP000784700">
    <property type="component" value="Unassembled WGS sequence"/>
</dbReference>
<protein>
    <recommendedName>
        <fullName evidence="3">N-acetyltransferase domain-containing protein</fullName>
    </recommendedName>
</protein>
<evidence type="ECO:0000313" key="1">
    <source>
        <dbReference type="EMBL" id="TPR46099.1"/>
    </source>
</evidence>
<dbReference type="EMBL" id="QUBG01000001">
    <property type="protein sequence ID" value="TPR46099.1"/>
    <property type="molecule type" value="Genomic_DNA"/>
</dbReference>
<gene>
    <name evidence="1" type="ORF">DY130_00875</name>
</gene>
<sequence>MKSFEGIHPILTNHLRLDWLTEFKLQDVIDFQKKFDKNADIKSTGDFINEAMKDVMRQKALLWGIEDKENHKFMGMGGIANISEDDTAPTIYIQAIDSMDTGLELELINRIHILAKNYWPTAKFSYNVYPSNAEIERHLKLY</sequence>
<dbReference type="OrthoDB" id="2249426at2"/>
<evidence type="ECO:0000313" key="2">
    <source>
        <dbReference type="Proteomes" id="UP000784700"/>
    </source>
</evidence>
<organism evidence="1 2">
    <name type="scientific">Apilactobacillus micheneri</name>
    <dbReference type="NCBI Taxonomy" id="1899430"/>
    <lineage>
        <taxon>Bacteria</taxon>
        <taxon>Bacillati</taxon>
        <taxon>Bacillota</taxon>
        <taxon>Bacilli</taxon>
        <taxon>Lactobacillales</taxon>
        <taxon>Lactobacillaceae</taxon>
        <taxon>Apilactobacillus</taxon>
    </lineage>
</organism>
<dbReference type="AlphaFoldDB" id="A0A2S2JLU8"/>
<accession>A0A2S2JLU8</accession>
<dbReference type="RefSeq" id="WP_108983077.1">
    <property type="nucleotide sequence ID" value="NZ_BAABXB010000216.1"/>
</dbReference>
<proteinExistence type="predicted"/>
<comment type="caution">
    <text evidence="1">The sequence shown here is derived from an EMBL/GenBank/DDBJ whole genome shotgun (WGS) entry which is preliminary data.</text>
</comment>
<reference evidence="1" key="1">
    <citation type="submission" date="2018-08" db="EMBL/GenBank/DDBJ databases">
        <title>Comparative genomics of wild bee and flower associated Lactobacillus reveals potential adaptation to the bee host.</title>
        <authorList>
            <person name="Vuong H.Q."/>
            <person name="Mcfrederick Q.S."/>
        </authorList>
    </citation>
    <scope>NUCLEOTIDE SEQUENCE</scope>
    <source>
        <strain evidence="1">HV_63</strain>
    </source>
</reference>
<evidence type="ECO:0008006" key="3">
    <source>
        <dbReference type="Google" id="ProtNLM"/>
    </source>
</evidence>